<evidence type="ECO:0000256" key="2">
    <source>
        <dbReference type="ARBA" id="ARBA00022448"/>
    </source>
</evidence>
<dbReference type="GO" id="GO:0005886">
    <property type="term" value="C:plasma membrane"/>
    <property type="evidence" value="ECO:0007669"/>
    <property type="project" value="UniProtKB-SubCell"/>
</dbReference>
<comment type="subcellular location">
    <subcellularLocation>
        <location evidence="1">Cell membrane</location>
        <topology evidence="1">Multi-pass membrane protein</topology>
    </subcellularLocation>
</comment>
<evidence type="ECO:0000256" key="1">
    <source>
        <dbReference type="ARBA" id="ARBA00004651"/>
    </source>
</evidence>
<evidence type="ECO:0000259" key="8">
    <source>
        <dbReference type="PROSITE" id="PS50850"/>
    </source>
</evidence>
<dbReference type="OrthoDB" id="9807274at2"/>
<feature type="transmembrane region" description="Helical" evidence="7">
    <location>
        <begin position="74"/>
        <end position="94"/>
    </location>
</feature>
<keyword evidence="6 7" id="KW-0472">Membrane</keyword>
<dbReference type="AlphaFoldDB" id="A0A0Q0W861"/>
<dbReference type="PRINTS" id="PR01036">
    <property type="entry name" value="TCRTETB"/>
</dbReference>
<accession>A0A0Q0W861</accession>
<name>A0A0Q0W861_9FLAO</name>
<dbReference type="Pfam" id="PF07690">
    <property type="entry name" value="MFS_1"/>
    <property type="match status" value="2"/>
</dbReference>
<organism evidence="9 10">
    <name type="scientific">Flavobacterium aquidurense</name>
    <dbReference type="NCBI Taxonomy" id="362413"/>
    <lineage>
        <taxon>Bacteria</taxon>
        <taxon>Pseudomonadati</taxon>
        <taxon>Bacteroidota</taxon>
        <taxon>Flavobacteriia</taxon>
        <taxon>Flavobacteriales</taxon>
        <taxon>Flavobacteriaceae</taxon>
        <taxon>Flavobacterium</taxon>
    </lineage>
</organism>
<dbReference type="PROSITE" id="PS50850">
    <property type="entry name" value="MFS"/>
    <property type="match status" value="1"/>
</dbReference>
<feature type="transmembrane region" description="Helical" evidence="7">
    <location>
        <begin position="319"/>
        <end position="338"/>
    </location>
</feature>
<proteinExistence type="predicted"/>
<keyword evidence="2" id="KW-0813">Transport</keyword>
<feature type="transmembrane region" description="Helical" evidence="7">
    <location>
        <begin position="378"/>
        <end position="398"/>
    </location>
</feature>
<evidence type="ECO:0000256" key="7">
    <source>
        <dbReference type="SAM" id="Phobius"/>
    </source>
</evidence>
<feature type="transmembrane region" description="Helical" evidence="7">
    <location>
        <begin position="419"/>
        <end position="441"/>
    </location>
</feature>
<dbReference type="SUPFAM" id="SSF103473">
    <property type="entry name" value="MFS general substrate transporter"/>
    <property type="match status" value="1"/>
</dbReference>
<reference evidence="9 10" key="1">
    <citation type="submission" date="2014-09" db="EMBL/GenBank/DDBJ databases">
        <title>Genome sequence of Flavobacterium aquidurense RC62.</title>
        <authorList>
            <person name="Kim J.F."/>
            <person name="Kwak M.-J."/>
        </authorList>
    </citation>
    <scope>NUCLEOTIDE SEQUENCE [LARGE SCALE GENOMIC DNA]</scope>
    <source>
        <strain evidence="9 10">RC62</strain>
    </source>
</reference>
<keyword evidence="3" id="KW-1003">Cell membrane</keyword>
<dbReference type="PANTHER" id="PTHR42718">
    <property type="entry name" value="MAJOR FACILITATOR SUPERFAMILY MULTIDRUG TRANSPORTER MFSC"/>
    <property type="match status" value="1"/>
</dbReference>
<dbReference type="STRING" id="362413.RC62_3654"/>
<dbReference type="GO" id="GO:0022857">
    <property type="term" value="F:transmembrane transporter activity"/>
    <property type="evidence" value="ECO:0007669"/>
    <property type="project" value="InterPro"/>
</dbReference>
<feature type="transmembrane region" description="Helical" evidence="7">
    <location>
        <begin position="160"/>
        <end position="182"/>
    </location>
</feature>
<feature type="transmembrane region" description="Helical" evidence="7">
    <location>
        <begin position="249"/>
        <end position="269"/>
    </location>
</feature>
<dbReference type="InterPro" id="IPR020846">
    <property type="entry name" value="MFS_dom"/>
</dbReference>
<dbReference type="PATRIC" id="fig|362413.3.peg.3579"/>
<gene>
    <name evidence="9" type="ORF">RC62_3654</name>
</gene>
<dbReference type="InterPro" id="IPR036259">
    <property type="entry name" value="MFS_trans_sf"/>
</dbReference>
<feature type="transmembrane region" description="Helical" evidence="7">
    <location>
        <begin position="350"/>
        <end position="372"/>
    </location>
</feature>
<evidence type="ECO:0000256" key="6">
    <source>
        <dbReference type="ARBA" id="ARBA00023136"/>
    </source>
</evidence>
<evidence type="ECO:0000313" key="10">
    <source>
        <dbReference type="Proteomes" id="UP000050443"/>
    </source>
</evidence>
<dbReference type="Gene3D" id="1.20.1720.10">
    <property type="entry name" value="Multidrug resistance protein D"/>
    <property type="match status" value="1"/>
</dbReference>
<dbReference type="RefSeq" id="WP_082421209.1">
    <property type="nucleotide sequence ID" value="NZ_JRLF01000006.1"/>
</dbReference>
<feature type="transmembrane region" description="Helical" evidence="7">
    <location>
        <begin position="222"/>
        <end position="243"/>
    </location>
</feature>
<comment type="caution">
    <text evidence="9">The sequence shown here is derived from an EMBL/GenBank/DDBJ whole genome shotgun (WGS) entry which is preliminary data.</text>
</comment>
<feature type="transmembrane region" description="Helical" evidence="7">
    <location>
        <begin position="453"/>
        <end position="472"/>
    </location>
</feature>
<dbReference type="EMBL" id="JRLF01000006">
    <property type="protein sequence ID" value="KQB42647.1"/>
    <property type="molecule type" value="Genomic_DNA"/>
</dbReference>
<evidence type="ECO:0000256" key="4">
    <source>
        <dbReference type="ARBA" id="ARBA00022692"/>
    </source>
</evidence>
<dbReference type="Proteomes" id="UP000050443">
    <property type="component" value="Unassembled WGS sequence"/>
</dbReference>
<feature type="transmembrane region" description="Helical" evidence="7">
    <location>
        <begin position="290"/>
        <end position="313"/>
    </location>
</feature>
<feature type="domain" description="Major facilitator superfamily (MFS) profile" evidence="8">
    <location>
        <begin position="36"/>
        <end position="480"/>
    </location>
</feature>
<keyword evidence="4 7" id="KW-0812">Transmembrane</keyword>
<evidence type="ECO:0000256" key="3">
    <source>
        <dbReference type="ARBA" id="ARBA00022475"/>
    </source>
</evidence>
<dbReference type="PANTHER" id="PTHR42718:SF46">
    <property type="entry name" value="BLR6921 PROTEIN"/>
    <property type="match status" value="1"/>
</dbReference>
<dbReference type="Gene3D" id="1.20.1250.20">
    <property type="entry name" value="MFS general substrate transporter like domains"/>
    <property type="match status" value="1"/>
</dbReference>
<evidence type="ECO:0000256" key="5">
    <source>
        <dbReference type="ARBA" id="ARBA00022989"/>
    </source>
</evidence>
<keyword evidence="5 7" id="KW-1133">Transmembrane helix</keyword>
<evidence type="ECO:0000313" key="9">
    <source>
        <dbReference type="EMBL" id="KQB42647.1"/>
    </source>
</evidence>
<sequence>MINKTETNTTETNTTETNITEIIKTEQKENNAVHLLPWVTAVAMFIQSLDGTILNTSLPSIARDMAYSPTQMHSVIVTYTLTLAMFIPLSGWLADKFGTRTMFMIAVGLFVTGSLFCALSVDLTTFNLARVVQAIGASMMVPVARLAILYQYPKKELLKTMNFITVFGLLGMVVGPSLGGFLSDNFSWHWIFLVNVPIGFIGISMAYRIMPNFKHAVGRFDFRGLIYFSLALIFITMVLELIGRGRMHIMLIMGLLFLSGLLSVFYFIHYKRTEKPIIDLRLLNIRTLKIGLTGSLITRLGIGGLPLLLPLMLQTSFGYSASVSGLLLLPSALANVAIKPFMVRIIKFMGYRNVLISNTIMLGVILIILGFVEKDTPLGYYIVLMVFYGIFTSIQMSAMNTITLSDLDQNTASGGNTMLVIMQQLSVSFGVSVASLVLSLFQSGIFEMNTKHAFQYTFITLAVFTIFSSITFSRLSKTDGEEYTD</sequence>
<protein>
    <submittedName>
        <fullName evidence="9">EmrB/QacA subfamily drug resistance transporter</fullName>
    </submittedName>
</protein>
<feature type="transmembrane region" description="Helical" evidence="7">
    <location>
        <begin position="127"/>
        <end position="148"/>
    </location>
</feature>
<dbReference type="InterPro" id="IPR011701">
    <property type="entry name" value="MFS"/>
</dbReference>
<feature type="transmembrane region" description="Helical" evidence="7">
    <location>
        <begin position="188"/>
        <end position="210"/>
    </location>
</feature>
<feature type="transmembrane region" description="Helical" evidence="7">
    <location>
        <begin position="101"/>
        <end position="121"/>
    </location>
</feature>